<dbReference type="InterPro" id="IPR020846">
    <property type="entry name" value="MFS_dom"/>
</dbReference>
<evidence type="ECO:0000259" key="6">
    <source>
        <dbReference type="PROSITE" id="PS50850"/>
    </source>
</evidence>
<feature type="transmembrane region" description="Helical" evidence="5">
    <location>
        <begin position="93"/>
        <end position="113"/>
    </location>
</feature>
<dbReference type="GO" id="GO:0046943">
    <property type="term" value="F:carboxylic acid transmembrane transporter activity"/>
    <property type="evidence" value="ECO:0007669"/>
    <property type="project" value="TreeGrafter"/>
</dbReference>
<protein>
    <submittedName>
        <fullName evidence="7">MFS transporter</fullName>
    </submittedName>
</protein>
<dbReference type="RefSeq" id="WP_104517706.1">
    <property type="nucleotide sequence ID" value="NZ_NHRY01000056.1"/>
</dbReference>
<dbReference type="Gene3D" id="1.20.1250.20">
    <property type="entry name" value="MFS general substrate transporter like domains"/>
    <property type="match status" value="1"/>
</dbReference>
<dbReference type="EMBL" id="NHRY01000056">
    <property type="protein sequence ID" value="PPQ36552.1"/>
    <property type="molecule type" value="Genomic_DNA"/>
</dbReference>
<feature type="transmembrane region" description="Helical" evidence="5">
    <location>
        <begin position="22"/>
        <end position="44"/>
    </location>
</feature>
<feature type="transmembrane region" description="Helical" evidence="5">
    <location>
        <begin position="186"/>
        <end position="203"/>
    </location>
</feature>
<evidence type="ECO:0000256" key="1">
    <source>
        <dbReference type="ARBA" id="ARBA00004141"/>
    </source>
</evidence>
<feature type="transmembrane region" description="Helical" evidence="5">
    <location>
        <begin position="64"/>
        <end position="86"/>
    </location>
</feature>
<sequence length="472" mass="50056">MTTGEITTDIPARLDRLPWSRFHVLVVVALGVTWILDGLEVTIVGSIGPILKDHRTLGLTDQDIGAIAGCYVAGAVAGALVFGWLTDRFGRRLIFNVTLGIYLAGVLCTAFAWNFWSFAAFRVVTGLGIGGEYAAINSAIDELIPARLRGRVDLIVNGSYWLGAAAGAAASLLLLSGRFVGVDIGWRLGFGIGAVLGSVILYLRRYVPESPRWQVTHGRDDEAKRTTSDIEHKVGKQLPPPKGTLTVHPRKVFGFGLILRAMLGKNRGRSVLALSLMVAQAFLFNAVFFTYGLVLTNFYHVQETRAGLFILPLAVGNFLGPVLLGHLFDTIGRKKMIAGTYGLAGALLVAVSVLFGLDVLTAWTQTFCWMAIFFVASAAASSAYLTASEIFPLETRAMAIALFYALGTLIGGVTAPFLFGFLIGSGSQWAVAGGYAGAAILMIGAAVCEVFLGVEAAGKSLEDVAAPLSSSG</sequence>
<dbReference type="PANTHER" id="PTHR23508">
    <property type="entry name" value="CARBOXYLIC ACID TRANSPORTER PROTEIN HOMOLOG"/>
    <property type="match status" value="1"/>
</dbReference>
<dbReference type="InterPro" id="IPR036259">
    <property type="entry name" value="MFS_trans_sf"/>
</dbReference>
<keyword evidence="4 5" id="KW-0472">Membrane</keyword>
<feature type="domain" description="Major facilitator superfamily (MFS) profile" evidence="6">
    <location>
        <begin position="26"/>
        <end position="457"/>
    </location>
</feature>
<dbReference type="Proteomes" id="UP000239724">
    <property type="component" value="Unassembled WGS sequence"/>
</dbReference>
<feature type="transmembrane region" description="Helical" evidence="5">
    <location>
        <begin position="399"/>
        <end position="423"/>
    </location>
</feature>
<evidence type="ECO:0000256" key="5">
    <source>
        <dbReference type="SAM" id="Phobius"/>
    </source>
</evidence>
<feature type="transmembrane region" description="Helical" evidence="5">
    <location>
        <begin position="119"/>
        <end position="140"/>
    </location>
</feature>
<dbReference type="InterPro" id="IPR005828">
    <property type="entry name" value="MFS_sugar_transport-like"/>
</dbReference>
<proteinExistence type="predicted"/>
<keyword evidence="2 5" id="KW-0812">Transmembrane</keyword>
<dbReference type="GO" id="GO:0005886">
    <property type="term" value="C:plasma membrane"/>
    <property type="evidence" value="ECO:0007669"/>
    <property type="project" value="TreeGrafter"/>
</dbReference>
<dbReference type="AlphaFoldDB" id="A0A2S6NLV4"/>
<evidence type="ECO:0000313" key="8">
    <source>
        <dbReference type="Proteomes" id="UP000239724"/>
    </source>
</evidence>
<reference evidence="7 8" key="1">
    <citation type="journal article" date="2018" name="Arch. Microbiol.">
        <title>New insights into the metabolic potential of the phototrophic purple bacterium Rhodopila globiformis DSM 161(T) from its draft genome sequence and evidence for a vanadium-dependent nitrogenase.</title>
        <authorList>
            <person name="Imhoff J.F."/>
            <person name="Rahn T."/>
            <person name="Kunzel S."/>
            <person name="Neulinger S.C."/>
        </authorList>
    </citation>
    <scope>NUCLEOTIDE SEQUENCE [LARGE SCALE GENOMIC DNA]</scope>
    <source>
        <strain evidence="7 8">DSM 161</strain>
    </source>
</reference>
<feature type="transmembrane region" description="Helical" evidence="5">
    <location>
        <begin position="369"/>
        <end position="387"/>
    </location>
</feature>
<evidence type="ECO:0000313" key="7">
    <source>
        <dbReference type="EMBL" id="PPQ36552.1"/>
    </source>
</evidence>
<organism evidence="7 8">
    <name type="scientific">Rhodopila globiformis</name>
    <name type="common">Rhodopseudomonas globiformis</name>
    <dbReference type="NCBI Taxonomy" id="1071"/>
    <lineage>
        <taxon>Bacteria</taxon>
        <taxon>Pseudomonadati</taxon>
        <taxon>Pseudomonadota</taxon>
        <taxon>Alphaproteobacteria</taxon>
        <taxon>Acetobacterales</taxon>
        <taxon>Acetobacteraceae</taxon>
        <taxon>Rhodopila</taxon>
    </lineage>
</organism>
<accession>A0A2S6NLV4</accession>
<feature type="transmembrane region" description="Helical" evidence="5">
    <location>
        <begin position="429"/>
        <end position="452"/>
    </location>
</feature>
<evidence type="ECO:0000256" key="2">
    <source>
        <dbReference type="ARBA" id="ARBA00022692"/>
    </source>
</evidence>
<keyword evidence="3 5" id="KW-1133">Transmembrane helix</keyword>
<feature type="transmembrane region" description="Helical" evidence="5">
    <location>
        <begin position="271"/>
        <end position="294"/>
    </location>
</feature>
<dbReference type="CDD" id="cd17316">
    <property type="entry name" value="MFS_SV2_like"/>
    <property type="match status" value="1"/>
</dbReference>
<dbReference type="OrthoDB" id="5368493at2"/>
<comment type="subcellular location">
    <subcellularLocation>
        <location evidence="1">Membrane</location>
        <topology evidence="1">Multi-pass membrane protein</topology>
    </subcellularLocation>
</comment>
<evidence type="ECO:0000256" key="3">
    <source>
        <dbReference type="ARBA" id="ARBA00022989"/>
    </source>
</evidence>
<feature type="transmembrane region" description="Helical" evidence="5">
    <location>
        <begin position="306"/>
        <end position="328"/>
    </location>
</feature>
<gene>
    <name evidence="7" type="ORF">CCS01_04775</name>
</gene>
<dbReference type="Pfam" id="PF00083">
    <property type="entry name" value="Sugar_tr"/>
    <property type="match status" value="1"/>
</dbReference>
<evidence type="ECO:0000256" key="4">
    <source>
        <dbReference type="ARBA" id="ARBA00023136"/>
    </source>
</evidence>
<feature type="transmembrane region" description="Helical" evidence="5">
    <location>
        <begin position="160"/>
        <end position="180"/>
    </location>
</feature>
<dbReference type="PANTHER" id="PTHR23508:SF10">
    <property type="entry name" value="CARBOXYLIC ACID TRANSPORTER PROTEIN HOMOLOG"/>
    <property type="match status" value="1"/>
</dbReference>
<keyword evidence="8" id="KW-1185">Reference proteome</keyword>
<name>A0A2S6NLV4_RHOGL</name>
<dbReference type="SUPFAM" id="SSF103473">
    <property type="entry name" value="MFS general substrate transporter"/>
    <property type="match status" value="1"/>
</dbReference>
<feature type="transmembrane region" description="Helical" evidence="5">
    <location>
        <begin position="340"/>
        <end position="363"/>
    </location>
</feature>
<dbReference type="PROSITE" id="PS50850">
    <property type="entry name" value="MFS"/>
    <property type="match status" value="1"/>
</dbReference>
<comment type="caution">
    <text evidence="7">The sequence shown here is derived from an EMBL/GenBank/DDBJ whole genome shotgun (WGS) entry which is preliminary data.</text>
</comment>